<comment type="activity regulation">
    <text evidence="14">Ion channel activity is inhibited by hexamethylene amiloride in vitro.</text>
</comment>
<evidence type="ECO:0000256" key="2">
    <source>
        <dbReference type="ARBA" id="ARBA00018094"/>
    </source>
</evidence>
<dbReference type="GO" id="GO:0052170">
    <property type="term" value="P:symbiont-mediated suppression of host innate immune response"/>
    <property type="evidence" value="ECO:0007669"/>
    <property type="project" value="UniProtKB-KW"/>
</dbReference>
<dbReference type="GO" id="GO:0042609">
    <property type="term" value="F:CD4 receptor binding"/>
    <property type="evidence" value="ECO:0007669"/>
    <property type="project" value="UniProtKB-UniRule"/>
</dbReference>
<sequence length="86" mass="10047">MIDWTAQVDYRVGVGAFILALIIAIIVWIIAYIEYRKLLRQRKIDWLVKRIRERAEDSGNESEGDTEELATMVDMEHLRLLDGNNL</sequence>
<comment type="miscellaneous">
    <text evidence="14">HIV-1 lineages are divided in three main groups, M (for Major), O (for Outlier), and N (for New, or Non-M, Non-O). The vast majority of strains found worldwide belong to the group M. Group O seems to be endemic to and largely confined to Cameroon and neighboring countries in West Central Africa, where these viruses represent a small minority of HIV-1 strains. The group N is represented by a limited number of isolates from Cameroonian persons. The group M is further subdivided in 9 clades or subtypes (A to D, F to H, J and K).</text>
</comment>
<name>A0A0K1H728_HV1</name>
<dbReference type="GO" id="GO:0039587">
    <property type="term" value="P:symbiont-mediated-mediated suppression of host tetherin activity"/>
    <property type="evidence" value="ECO:0007669"/>
    <property type="project" value="UniProtKB-UniRule"/>
</dbReference>
<keyword evidence="6 14" id="KW-0812">Transmembrane</keyword>
<feature type="topological domain" description="Extracellular" evidence="14">
    <location>
        <begin position="1"/>
        <end position="11"/>
    </location>
</feature>
<dbReference type="GO" id="GO:0005261">
    <property type="term" value="F:monoatomic cation channel activity"/>
    <property type="evidence" value="ECO:0007669"/>
    <property type="project" value="UniProtKB-UniRule"/>
</dbReference>
<evidence type="ECO:0000256" key="15">
    <source>
        <dbReference type="RuleBase" id="RU364058"/>
    </source>
</evidence>
<evidence type="ECO:0000256" key="6">
    <source>
        <dbReference type="ARBA" id="ARBA00022692"/>
    </source>
</evidence>
<evidence type="ECO:0000256" key="7">
    <source>
        <dbReference type="ARBA" id="ARBA00022703"/>
    </source>
</evidence>
<dbReference type="InterPro" id="IPR009032">
    <property type="entry name" value="Vpu_cyt_dom_sf"/>
</dbReference>
<keyword evidence="14" id="KW-1114">Inhibition of host interferon signaling pathway by virus</keyword>
<dbReference type="GO" id="GO:0033644">
    <property type="term" value="C:host cell membrane"/>
    <property type="evidence" value="ECO:0007669"/>
    <property type="project" value="UniProtKB-SubCell"/>
</dbReference>
<keyword evidence="10 14" id="KW-0472">Membrane</keyword>
<evidence type="ECO:0000256" key="9">
    <source>
        <dbReference type="ARBA" id="ARBA00023065"/>
    </source>
</evidence>
<gene>
    <name evidence="14 15 16" type="primary">vpu</name>
</gene>
<proteinExistence type="inferred from homology"/>
<keyword evidence="3 14" id="KW-0813">Transport</keyword>
<dbReference type="InterPro" id="IPR008187">
    <property type="entry name" value="Vpu"/>
</dbReference>
<evidence type="ECO:0000256" key="12">
    <source>
        <dbReference type="ARBA" id="ARBA00030659"/>
    </source>
</evidence>
<comment type="caution">
    <text evidence="14">Lacks conserved residue(s) required for the propagation of feature annotation.</text>
</comment>
<comment type="similarity">
    <text evidence="14 15">Belongs to the HIV-1 VPU protein family.</text>
</comment>
<organism evidence="16">
    <name type="scientific">Human immunodeficiency virus type 1</name>
    <name type="common">HIV-1</name>
    <dbReference type="NCBI Taxonomy" id="11676"/>
    <lineage>
        <taxon>Viruses</taxon>
        <taxon>Riboviria</taxon>
        <taxon>Pararnavirae</taxon>
        <taxon>Artverviricota</taxon>
        <taxon>Revtraviricetes</taxon>
        <taxon>Ortervirales</taxon>
        <taxon>Retroviridae</taxon>
        <taxon>Orthoretrovirinae</taxon>
        <taxon>Lentivirus</taxon>
        <taxon>Lentivirus humimdef1</taxon>
    </lineage>
</organism>
<keyword evidence="8 14" id="KW-1043">Host membrane</keyword>
<protein>
    <recommendedName>
        <fullName evidence="2 14">Protein Vpu</fullName>
    </recommendedName>
    <alternativeName>
        <fullName evidence="13 14">U ORF protein</fullName>
    </alternativeName>
    <alternativeName>
        <fullName evidence="12 14">Viral protein U</fullName>
    </alternativeName>
</protein>
<evidence type="ECO:0000256" key="5">
    <source>
        <dbReference type="ARBA" id="ARBA00022581"/>
    </source>
</evidence>
<evidence type="ECO:0000256" key="10">
    <source>
        <dbReference type="ARBA" id="ARBA00023136"/>
    </source>
</evidence>
<evidence type="ECO:0000256" key="1">
    <source>
        <dbReference type="ARBA" id="ARBA00004313"/>
    </source>
</evidence>
<dbReference type="GO" id="GO:0032801">
    <property type="term" value="P:receptor catabolic process"/>
    <property type="evidence" value="ECO:0007669"/>
    <property type="project" value="UniProtKB-UniRule"/>
</dbReference>
<dbReference type="HAMAP" id="MF_04082">
    <property type="entry name" value="HIV_VPU"/>
    <property type="match status" value="1"/>
</dbReference>
<dbReference type="EMBL" id="KT183127">
    <property type="protein sequence ID" value="AKT76763.1"/>
    <property type="molecule type" value="Genomic_RNA"/>
</dbReference>
<evidence type="ECO:0000256" key="8">
    <source>
        <dbReference type="ARBA" id="ARBA00022870"/>
    </source>
</evidence>
<dbReference type="EMBL" id="KT183124">
    <property type="protein sequence ID" value="AKT76737.1"/>
    <property type="molecule type" value="Genomic_RNA"/>
</dbReference>
<comment type="subcellular location">
    <subcellularLocation>
        <location evidence="1 14 15">Host membrane</location>
        <topology evidence="1 14 15">Single-pass type I membrane protein</topology>
    </subcellularLocation>
</comment>
<evidence type="ECO:0000313" key="18">
    <source>
        <dbReference type="Proteomes" id="UP000159289"/>
    </source>
</evidence>
<keyword evidence="14 15" id="KW-1133">Transmembrane helix</keyword>
<reference evidence="18" key="1">
    <citation type="submission" date="2015-06" db="EMBL/GenBank/DDBJ databases">
        <title>Breakthrough infections in the HVTN 503/Phambili Phase 2b HIV-1 vaccine efficacy trial.</title>
        <authorList>
            <person name="Hertz T."/>
            <person name="Logan M.G."/>
            <person name="Rolland M."/>
            <person name="Magaret C."/>
            <person name="Rademeyer C."/>
            <person name="Fiore-Gartland A."/>
            <person name="Edlefsen P."/>
            <person name="DeCamp A."/>
            <person name="Ahmed H."/>
            <person name="Ngandu N."/>
            <person name="Larsen B."/>
            <person name="Frahm N."/>
            <person name="Marais J."/>
            <person name="Thebus R."/>
            <person name="Zhao H."/>
            <person name="Stoddard J."/>
            <person name="Konopa P."/>
            <person name="Nariya S."/>
            <person name="Lam A."/>
            <person name="Geraghty D."/>
            <person name="Hural J."/>
            <person name="Corey L."/>
            <person name="Kublin J."/>
            <person name="Gray G."/>
            <person name="McElrath J."/>
            <person name="Mullins J."/>
            <person name="Gilbert P."/>
            <person name="Williamson C."/>
        </authorList>
    </citation>
    <scope>NUCLEOTIDE SEQUENCE [LARGE SCALE GENOMIC DNA]</scope>
</reference>
<evidence type="ECO:0000256" key="4">
    <source>
        <dbReference type="ARBA" id="ARBA00022553"/>
    </source>
</evidence>
<accession>A0A0K1H728</accession>
<reference evidence="16" key="2">
    <citation type="journal article" date="2016" name="Vaccine">
        <title>A study of vaccine-induced immune pressure on breakthrough infections in the Phambili phase 2b HIV-1 vaccine efficacy trial.</title>
        <authorList>
            <person name="Hertz T."/>
            <person name="Logan M.G."/>
            <person name="Rolland M."/>
            <person name="Magaret C.A."/>
            <person name="Rademeyer C."/>
            <person name="Fiore-Gartland A."/>
            <person name="Edlefsen P.T."/>
            <person name="DeCamp A."/>
            <person name="Ahmed H."/>
            <person name="Ngandu N."/>
            <person name="Larsen B.B."/>
            <person name="Frahm N."/>
            <person name="Marais J."/>
            <person name="Thebus R."/>
            <person name="Geraghty D."/>
            <person name="Hural J."/>
            <person name="Corey L."/>
            <person name="Kublin J."/>
            <person name="Gray G."/>
            <person name="McElrath M.J."/>
            <person name="Mullins J.I."/>
            <person name="Gilbert P.B."/>
            <person name="Williamson C."/>
        </authorList>
    </citation>
    <scope>NUCLEOTIDE SEQUENCE</scope>
    <source>
        <strain evidence="16">503_03257_D1</strain>
        <strain evidence="17">503_03257_D3</strain>
    </source>
</reference>
<comment type="domain">
    <text evidence="14">The N-terminus and transmembrane domains are required for self-oligomerization and proper virion budding, whereas the cytoplasmic domain is required for CD4 degradation. The cytoplasmic domain is composed of 2 amphipathic alpha helix that form a U-shape.</text>
</comment>
<dbReference type="GO" id="GO:0039502">
    <property type="term" value="P:symbiont-mediated suppression of host type I interferon-mediated signaling pathway"/>
    <property type="evidence" value="ECO:0007669"/>
    <property type="project" value="UniProtKB-UniRule"/>
</dbReference>
<keyword evidence="14" id="KW-1084">Inhibition of host tetherin by virus</keyword>
<dbReference type="GO" id="GO:0016020">
    <property type="term" value="C:membrane"/>
    <property type="evidence" value="ECO:0007669"/>
    <property type="project" value="UniProtKB-UniRule"/>
</dbReference>
<keyword evidence="7 14" id="KW-0053">Apoptosis</keyword>
<evidence type="ECO:0000256" key="3">
    <source>
        <dbReference type="ARBA" id="ARBA00022448"/>
    </source>
</evidence>
<organismHost>
    <name type="scientific">Homo sapiens</name>
    <name type="common">Human</name>
    <dbReference type="NCBI Taxonomy" id="9606"/>
</organismHost>
<feature type="topological domain" description="Cytoplasmic" evidence="14">
    <location>
        <begin position="33"/>
        <end position="86"/>
    </location>
</feature>
<dbReference type="GO" id="GO:0019076">
    <property type="term" value="P:viral release from host cell"/>
    <property type="evidence" value="ECO:0007669"/>
    <property type="project" value="UniProtKB-UniRule"/>
</dbReference>
<comment type="PTM">
    <text evidence="14">Phosphorylated by host CK2. This phosphorylation is necessary for interaction with human BTRC and degradation of CD4.</text>
</comment>
<evidence type="ECO:0000256" key="11">
    <source>
        <dbReference type="ARBA" id="ARBA00023303"/>
    </source>
</evidence>
<comment type="subunit">
    <text evidence="14">Homopentamer. Interacts with host CD4 and BRTC; these interactions induce proteasomal degradation of CD4. Interacts with host BST2; this interaction leads to the degradation of host BST2. Interacts with host FBXW11. Interacts with host AP1M1; this interaction plays a role in the mistrafficking and subsequent degradation of host BST2. Interacts with host RANBP2; this interaction allows Vpu to down-regulate host BLM sumoylation.</text>
</comment>
<keyword evidence="14" id="KW-0922">Interferon antiviral system evasion</keyword>
<comment type="function">
    <text evidence="15">Enhances virion budding by targeting host CD4 and Tetherin/BST2 to proteasome degradation. Degradation of CD4 prevents any unwanted premature interactions between viral Env and its host receptor CD4 in the endoplasmic reticulum. Degradation of antiretroviral protein Tetherin/BST2 is important for virion budding, as BST2 tethers new viral particles to the host cell membrane. Mechanistically, Vpu bridges either CD4 or BST2 to BTRC, a substrate recognition subunit of the Skp1/Cullin/F-box protein E3 ubiquitin ligase, induces their ubiquitination and subsequent proteasomal degradation. The alteration of the E3 ligase specificity by Vpu seems to promote the degradation of host IKBKB, leading to NF-kappa-B down-regulation and subsequent apoptosis. Acts as a viroporin that forms an oligomeric ion channel in membranes. Modulates the host DNA repair mechanisms to promote degradation of nuclear viral cDNA in cells that are already productively infected in order to suppress immune sensing and proviral hyper-integration (superinfection). Manipulates PML-NBs and modulates SUMOylation of host BLM protein thereby enhancing its DNA-end processing activity toward viral unintegrated linear DNA. Also inhibits RAD52-mediated homologous repair of viral cDNA, preventing the generation of dead-end circular forms of single copies of the long terminal repeat and permitting sustained nucleolytic attack.</text>
</comment>
<evidence type="ECO:0000313" key="17">
    <source>
        <dbReference type="EMBL" id="AKT76763.1"/>
    </source>
</evidence>
<dbReference type="Proteomes" id="UP000159289">
    <property type="component" value="Genome"/>
</dbReference>
<keyword evidence="5 14" id="KW-0945">Host-virus interaction</keyword>
<keyword evidence="14" id="KW-0899">Viral immunoevasion</keyword>
<dbReference type="Gene3D" id="1.10.195.10">
    <property type="entry name" value="HIV-1 VPU cytoplasmic domain"/>
    <property type="match status" value="1"/>
</dbReference>
<keyword evidence="11 14" id="KW-0407">Ion channel</keyword>
<dbReference type="SUPFAM" id="SSF57647">
    <property type="entry name" value="HIV-1 VPU cytoplasmic domain"/>
    <property type="match status" value="1"/>
</dbReference>
<keyword evidence="9 14" id="KW-0406">Ion transport</keyword>
<feature type="transmembrane region" description="Helical" evidence="15">
    <location>
        <begin position="12"/>
        <end position="33"/>
    </location>
</feature>
<evidence type="ECO:0000313" key="16">
    <source>
        <dbReference type="EMBL" id="AKT76737.1"/>
    </source>
</evidence>
<keyword evidence="14" id="KW-1090">Inhibition of host innate immune response by virus</keyword>
<keyword evidence="4 14" id="KW-0597">Phosphoprotein</keyword>
<evidence type="ECO:0000256" key="13">
    <source>
        <dbReference type="ARBA" id="ARBA00031215"/>
    </source>
</evidence>
<comment type="function">
    <text evidence="14">Enhances virion budding, by targeting human CD4 and Tetherin/BST2 to proteasome degradation. Degradation of CD4 prevents any unwanted premature interactions between viral Env and its host receptor CD4 in the endoplasmic reticulum. Degradation of antiretroviral protein Tetherin/BST2 is important for virion budding, as BST2 tethers new viral particles to the host cell membrane. Mechanistically, Vpu bridges either CD4 or BST2 to BTRC, a substrate recognition subunit of the Skp1/Cullin/F-box protein E3 ubiquitin ligase, induces their ubiquitination and subsequent proteasomal degradation. The alteration of the E3 ligase specificity by Vpu seems to promote the degradation of host IKBKB, leading to NF-kappa-B down-regulation and subsequent apoptosis. Acts as a viroporin that forms an oligomeric ion channel in membranes. Modulates the host DNA repair mechanisms to promote degradation of nuclear viral cDNA in cells that are already productively infected in order to suppress immune sensing and proviral hyper-integration (superinfection). Manipulates PML-NBs and modulates SUMOylation of host BLM protein thereby enhancing its DNA-end processing activity toward viral unintegrated linear DNA. Also inhibits RAD52-mediated homologous repair of viral cDNA, preventing the generation of dead-end circular forms of single copies of the long terminal repeat and permitting sustained nucleolytic attack.</text>
</comment>
<evidence type="ECO:0000256" key="14">
    <source>
        <dbReference type="HAMAP-Rule" id="MF_04082"/>
    </source>
</evidence>
<dbReference type="Pfam" id="PF00558">
    <property type="entry name" value="Vpu"/>
    <property type="match status" value="1"/>
</dbReference>